<dbReference type="Proteomes" id="UP000251241">
    <property type="component" value="Unassembled WGS sequence"/>
</dbReference>
<sequence>MEKGTLTQEDEELMGQYGEYRQIKKGALLHREGMVANYASTQRLTPQTLRRFCVKLPQYLQSHSALYDRFLPRYFKKNTDKG</sequence>
<accession>A0A2X2IY95</accession>
<evidence type="ECO:0000313" key="1">
    <source>
        <dbReference type="EMBL" id="SPZ87262.1"/>
    </source>
</evidence>
<dbReference type="GeneID" id="97182739"/>
<dbReference type="EMBL" id="UAUU01000009">
    <property type="protein sequence ID" value="SPZ87262.1"/>
    <property type="molecule type" value="Genomic_DNA"/>
</dbReference>
<reference evidence="1 2" key="1">
    <citation type="submission" date="2018-06" db="EMBL/GenBank/DDBJ databases">
        <authorList>
            <consortium name="Pathogen Informatics"/>
            <person name="Doyle S."/>
        </authorList>
    </citation>
    <scope>NUCLEOTIDE SEQUENCE [LARGE SCALE GENOMIC DNA]</scope>
    <source>
        <strain evidence="1 2">NCTC11343</strain>
    </source>
</reference>
<name>A0A2X2IY95_SPHMU</name>
<protein>
    <submittedName>
        <fullName evidence="1">Uncharacterized protein</fullName>
    </submittedName>
</protein>
<evidence type="ECO:0000313" key="2">
    <source>
        <dbReference type="Proteomes" id="UP000251241"/>
    </source>
</evidence>
<organism evidence="1 2">
    <name type="scientific">Sphingobacterium multivorum</name>
    <dbReference type="NCBI Taxonomy" id="28454"/>
    <lineage>
        <taxon>Bacteria</taxon>
        <taxon>Pseudomonadati</taxon>
        <taxon>Bacteroidota</taxon>
        <taxon>Sphingobacteriia</taxon>
        <taxon>Sphingobacteriales</taxon>
        <taxon>Sphingobacteriaceae</taxon>
        <taxon>Sphingobacterium</taxon>
    </lineage>
</organism>
<dbReference type="AlphaFoldDB" id="A0A2X2IY95"/>
<proteinExistence type="predicted"/>
<gene>
    <name evidence="1" type="ORF">NCTC11343_02807</name>
</gene>
<dbReference type="RefSeq" id="WP_112374981.1">
    <property type="nucleotide sequence ID" value="NZ_CP069793.1"/>
</dbReference>